<reference evidence="2 3" key="1">
    <citation type="submission" date="2015-09" db="EMBL/GenBank/DDBJ databases">
        <title>Sorangium comparison.</title>
        <authorList>
            <person name="Zaburannyi N."/>
            <person name="Bunk B."/>
            <person name="Overmann J."/>
            <person name="Mueller R."/>
        </authorList>
    </citation>
    <scope>NUCLEOTIDE SEQUENCE [LARGE SCALE GENOMIC DNA]</scope>
    <source>
        <strain evidence="2 3">So ce26</strain>
    </source>
</reference>
<gene>
    <name evidence="2" type="ORF">SOCE26_034420</name>
</gene>
<organism evidence="2 3">
    <name type="scientific">Sorangium cellulosum</name>
    <name type="common">Polyangium cellulosum</name>
    <dbReference type="NCBI Taxonomy" id="56"/>
    <lineage>
        <taxon>Bacteria</taxon>
        <taxon>Pseudomonadati</taxon>
        <taxon>Myxococcota</taxon>
        <taxon>Polyangia</taxon>
        <taxon>Polyangiales</taxon>
        <taxon>Polyangiaceae</taxon>
        <taxon>Sorangium</taxon>
    </lineage>
</organism>
<evidence type="ECO:0000313" key="3">
    <source>
        <dbReference type="Proteomes" id="UP000238348"/>
    </source>
</evidence>
<evidence type="ECO:0008006" key="4">
    <source>
        <dbReference type="Google" id="ProtNLM"/>
    </source>
</evidence>
<feature type="compositionally biased region" description="Low complexity" evidence="1">
    <location>
        <begin position="694"/>
        <end position="712"/>
    </location>
</feature>
<dbReference type="AlphaFoldDB" id="A0A2L0ERS1"/>
<evidence type="ECO:0000256" key="1">
    <source>
        <dbReference type="SAM" id="MobiDB-lite"/>
    </source>
</evidence>
<dbReference type="EMBL" id="CP012673">
    <property type="protein sequence ID" value="AUX42017.1"/>
    <property type="molecule type" value="Genomic_DNA"/>
</dbReference>
<name>A0A2L0ERS1_SORCE</name>
<evidence type="ECO:0000313" key="2">
    <source>
        <dbReference type="EMBL" id="AUX42017.1"/>
    </source>
</evidence>
<proteinExistence type="predicted"/>
<sequence length="712" mass="77078">MTRESGGMASSDEAELDESPRRLDAILRALPESELKGLIARMGIRIDAAKRIDAPSQAARALVGLPDVRDPSRLPTASRELLHRIAEAGGVLVVPSLPAGLEPLIARGVVYARKTDEGIELVLPAAFLVQLKSWESEDPRAIRALLAQAPFETMSAIATHYLGRPATPPIALSLEIAWETLSNPDRLREEIDRLAPVERRLLEAVESVGGEVDTQELLDLEREPMRLRSASGVTASRRGAGFALERRAFLIPIHPNRHVVPTEVAAIVGADRRRMREKRREQIRSFVLEEDHAPRRARFASDPGMLALALAYCVREPGSDVRPGVGTPRSLLVRLAQRFGRDVESVALVAALSRAVGLWDASAASPATPPGSLQVQELTPLLFTTWRRGGAWDEARAEREVLRVASDNRDASPIGALREMVLDALHDLGEGRWVPWQSLQGYLAADERIAGVERLVRRWAERASVESPEIPDITRRIALESLPALGIIDLGGAEDVASADLALRLTPRGRALLAGSAPSSDNGKSKFVEAHALRVGASAKVSAVLGLSAFAEIGRVGDHVDLLLTPPSIARALSVGLDSDALRARIEAVAPLPDTISRMLIQASVVIGKASFVGASGFLWIEDPEVRELLRTRRPAAEMFVDPSPPSGLLIEAGVDLERLIRRCRALGVEIEADLGNLKATRQTPAHGTEGPHRTSSTSSMRRSRTPPARTR</sequence>
<protein>
    <recommendedName>
        <fullName evidence="4">Helicase XPB/Ssl2 N-terminal domain-containing protein</fullName>
    </recommendedName>
</protein>
<accession>A0A2L0ERS1</accession>
<feature type="region of interest" description="Disordered" evidence="1">
    <location>
        <begin position="679"/>
        <end position="712"/>
    </location>
</feature>
<dbReference type="Proteomes" id="UP000238348">
    <property type="component" value="Chromosome"/>
</dbReference>